<feature type="transmembrane region" description="Helical" evidence="1">
    <location>
        <begin position="225"/>
        <end position="243"/>
    </location>
</feature>
<organism evidence="2 3">
    <name type="scientific">Oceanibacterium hippocampi</name>
    <dbReference type="NCBI Taxonomy" id="745714"/>
    <lineage>
        <taxon>Bacteria</taxon>
        <taxon>Pseudomonadati</taxon>
        <taxon>Pseudomonadota</taxon>
        <taxon>Alphaproteobacteria</taxon>
        <taxon>Sneathiellales</taxon>
        <taxon>Sneathiellaceae</taxon>
        <taxon>Oceanibacterium</taxon>
    </lineage>
</organism>
<sequence length="316" mass="34630">MNDVQADFLTLLAAIGAILVVATVIGFVLQRRLSPNRDNASIENLNARIHAWWGMALLLAIAFLGGRIGVVLLFAFCSFAALREFVTLTSVGRADHWAIAGAFFLILPIQYGLIWYGWYGLYSIFIPVYAFLLMPIVAALRADTEHFLVRIAESQWALMICVFCISHGAALLTLDIPGYSGRNVLLIAFLVVVVQMSDVMQYVWGKLFGRHKIAPNLSPSKTWEGFVGGVASATLIGAGLWWITPFTLVEAGLLALVIALMGFFGGLVLSAVKRDKGVKDWGHMIAGHGGFIDRLDSVIFSAPIFFHLVRYGWALP</sequence>
<dbReference type="GO" id="GO:0005886">
    <property type="term" value="C:plasma membrane"/>
    <property type="evidence" value="ECO:0007669"/>
    <property type="project" value="TreeGrafter"/>
</dbReference>
<keyword evidence="1" id="KW-1133">Transmembrane helix</keyword>
<keyword evidence="2" id="KW-0808">Transferase</keyword>
<feature type="transmembrane region" description="Helical" evidence="1">
    <location>
        <begin position="184"/>
        <end position="204"/>
    </location>
</feature>
<evidence type="ECO:0000256" key="1">
    <source>
        <dbReference type="SAM" id="Phobius"/>
    </source>
</evidence>
<feature type="transmembrane region" description="Helical" evidence="1">
    <location>
        <begin position="249"/>
        <end position="272"/>
    </location>
</feature>
<feature type="transmembrane region" description="Helical" evidence="1">
    <location>
        <begin position="124"/>
        <end position="142"/>
    </location>
</feature>
<feature type="transmembrane region" description="Helical" evidence="1">
    <location>
        <begin position="154"/>
        <end position="172"/>
    </location>
</feature>
<keyword evidence="1" id="KW-0472">Membrane</keyword>
<keyword evidence="2" id="KW-0548">Nucleotidyltransferase</keyword>
<feature type="transmembrane region" description="Helical" evidence="1">
    <location>
        <begin position="49"/>
        <end position="76"/>
    </location>
</feature>
<dbReference type="GO" id="GO:0009273">
    <property type="term" value="P:peptidoglycan-based cell wall biogenesis"/>
    <property type="evidence" value="ECO:0007669"/>
    <property type="project" value="TreeGrafter"/>
</dbReference>
<reference evidence="2 3" key="1">
    <citation type="submission" date="2017-03" db="EMBL/GenBank/DDBJ databases">
        <authorList>
            <person name="Afonso C.L."/>
            <person name="Miller P.J."/>
            <person name="Scott M.A."/>
            <person name="Spackman E."/>
            <person name="Goraichik I."/>
            <person name="Dimitrov K.M."/>
            <person name="Suarez D.L."/>
            <person name="Swayne D.E."/>
        </authorList>
    </citation>
    <scope>NUCLEOTIDE SEQUENCE [LARGE SCALE GENOMIC DNA]</scope>
    <source>
        <strain evidence="2 3">CECT 7691</strain>
    </source>
</reference>
<dbReference type="Pfam" id="PF01148">
    <property type="entry name" value="CTP_transf_1"/>
    <property type="match status" value="1"/>
</dbReference>
<dbReference type="RefSeq" id="WP_085883809.1">
    <property type="nucleotide sequence ID" value="NZ_FWFR01000002.1"/>
</dbReference>
<dbReference type="InParanoid" id="A0A1Y5TBA1"/>
<dbReference type="FunCoup" id="A0A1Y5TBA1">
    <property type="interactions" value="289"/>
</dbReference>
<dbReference type="EC" id="2.7.7.41" evidence="2"/>
<feature type="transmembrane region" description="Helical" evidence="1">
    <location>
        <begin position="97"/>
        <end position="118"/>
    </location>
</feature>
<proteinExistence type="predicted"/>
<evidence type="ECO:0000313" key="2">
    <source>
        <dbReference type="EMBL" id="SLN56483.1"/>
    </source>
</evidence>
<dbReference type="PANTHER" id="PTHR43535:SF1">
    <property type="entry name" value="PHOSPHATIDATE CYTIDYLYLTRANSFERASE"/>
    <property type="match status" value="1"/>
</dbReference>
<dbReference type="GO" id="GO:0004605">
    <property type="term" value="F:phosphatidate cytidylyltransferase activity"/>
    <property type="evidence" value="ECO:0007669"/>
    <property type="project" value="UniProtKB-EC"/>
</dbReference>
<protein>
    <submittedName>
        <fullName evidence="2">Phosphatidate cytidylyltransferase</fullName>
        <ecNumber evidence="2">2.7.7.41</ecNumber>
    </submittedName>
</protein>
<dbReference type="OrthoDB" id="9799199at2"/>
<accession>A0A1Y5TBA1</accession>
<dbReference type="EMBL" id="FWFR01000002">
    <property type="protein sequence ID" value="SLN56483.1"/>
    <property type="molecule type" value="Genomic_DNA"/>
</dbReference>
<keyword evidence="3" id="KW-1185">Reference proteome</keyword>
<feature type="transmembrane region" description="Helical" evidence="1">
    <location>
        <begin position="7"/>
        <end position="29"/>
    </location>
</feature>
<name>A0A1Y5TBA1_9PROT</name>
<keyword evidence="1" id="KW-0812">Transmembrane</keyword>
<evidence type="ECO:0000313" key="3">
    <source>
        <dbReference type="Proteomes" id="UP000193200"/>
    </source>
</evidence>
<dbReference type="AlphaFoldDB" id="A0A1Y5TBA1"/>
<dbReference type="PANTHER" id="PTHR43535">
    <property type="entry name" value="PHOSPHATIDATE CYTIDYLYLTRANSFERASE"/>
    <property type="match status" value="1"/>
</dbReference>
<dbReference type="Proteomes" id="UP000193200">
    <property type="component" value="Unassembled WGS sequence"/>
</dbReference>
<gene>
    <name evidence="2" type="primary">cdsA_2</name>
    <name evidence="2" type="ORF">OCH7691_02456</name>
</gene>